<reference evidence="7" key="3">
    <citation type="submission" date="2021-06" db="EMBL/GenBank/DDBJ databases">
        <title>Genomic Description and Analysis of Intracellular Bacteria, Candidatus Berkiella cookevillensis and Candidatus Berkiella aquae.</title>
        <authorList>
            <person name="Kidane D.T."/>
            <person name="Mehari Y.T."/>
            <person name="Rice F.C."/>
            <person name="Arivett B.A."/>
            <person name="Farone A.L."/>
            <person name="Berk S.G."/>
            <person name="Farone M.B."/>
        </authorList>
    </citation>
    <scope>NUCLEOTIDE SEQUENCE</scope>
    <source>
        <strain evidence="7">HT99</strain>
    </source>
</reference>
<reference evidence="7" key="2">
    <citation type="journal article" date="2016" name="Genome Announc.">
        <title>Draft Genome Sequences of Two Novel Amoeba-Resistant Intranuclear Bacteria, 'Candidatus Berkiella cookevillensis' and 'Candidatus Berkiella aquae'.</title>
        <authorList>
            <person name="Mehari Y.T."/>
            <person name="Arivett B.A."/>
            <person name="Farone A.L."/>
            <person name="Gunderson J.H."/>
            <person name="Farone M.B."/>
        </authorList>
    </citation>
    <scope>NUCLEOTIDE SEQUENCE</scope>
    <source>
        <strain evidence="7">HT99</strain>
    </source>
</reference>
<dbReference type="InterPro" id="IPR023353">
    <property type="entry name" value="LemA-like_dom_sf"/>
</dbReference>
<dbReference type="STRING" id="295108.HT99x_00877"/>
<evidence type="ECO:0000256" key="1">
    <source>
        <dbReference type="ARBA" id="ARBA00004167"/>
    </source>
</evidence>
<comment type="subcellular location">
    <subcellularLocation>
        <location evidence="1">Membrane</location>
        <topology evidence="1">Single-pass membrane protein</topology>
    </subcellularLocation>
</comment>
<proteinExistence type="inferred from homology"/>
<dbReference type="Gene3D" id="1.20.1440.20">
    <property type="entry name" value="LemA-like domain"/>
    <property type="match status" value="1"/>
</dbReference>
<accession>A0A0Q9YNS2</accession>
<dbReference type="RefSeq" id="WP_075065502.1">
    <property type="nucleotide sequence ID" value="NZ_LKAJ02000001.1"/>
</dbReference>
<evidence type="ECO:0000256" key="4">
    <source>
        <dbReference type="ARBA" id="ARBA00022989"/>
    </source>
</evidence>
<evidence type="ECO:0000256" key="3">
    <source>
        <dbReference type="ARBA" id="ARBA00022692"/>
    </source>
</evidence>
<dbReference type="Proteomes" id="UP000051497">
    <property type="component" value="Unassembled WGS sequence"/>
</dbReference>
<dbReference type="EMBL" id="LKAJ02000001">
    <property type="protein sequence ID" value="MCS5712344.1"/>
    <property type="molecule type" value="Genomic_DNA"/>
</dbReference>
<dbReference type="EMBL" id="LKAJ01000002">
    <property type="protein sequence ID" value="KRG22454.1"/>
    <property type="molecule type" value="Genomic_DNA"/>
</dbReference>
<keyword evidence="5" id="KW-0472">Membrane</keyword>
<dbReference type="InterPro" id="IPR007156">
    <property type="entry name" value="MamQ_LemA"/>
</dbReference>
<evidence type="ECO:0000256" key="2">
    <source>
        <dbReference type="ARBA" id="ARBA00008854"/>
    </source>
</evidence>
<evidence type="ECO:0000313" key="8">
    <source>
        <dbReference type="Proteomes" id="UP000051497"/>
    </source>
</evidence>
<evidence type="ECO:0000313" key="7">
    <source>
        <dbReference type="EMBL" id="MCS5712344.1"/>
    </source>
</evidence>
<reference evidence="6" key="1">
    <citation type="submission" date="2015-09" db="EMBL/GenBank/DDBJ databases">
        <title>Draft Genome Sequences of Two Novel Amoeba-resistant Intranuclear Bacteria, Candidatus Berkiella cookevillensis and Candidatus Berkiella aquae.</title>
        <authorList>
            <person name="Mehari Y.T."/>
            <person name="Arivett B.A."/>
            <person name="Farone A.L."/>
            <person name="Gunderson J.H."/>
            <person name="Farone M.B."/>
        </authorList>
    </citation>
    <scope>NUCLEOTIDE SEQUENCE [LARGE SCALE GENOMIC DNA]</scope>
    <source>
        <strain evidence="6">HT99</strain>
    </source>
</reference>
<dbReference type="OrthoDB" id="9804152at2"/>
<comment type="caution">
    <text evidence="6">The sequence shown here is derived from an EMBL/GenBank/DDBJ whole genome shotgun (WGS) entry which is preliminary data.</text>
</comment>
<dbReference type="PATRIC" id="fig|1590043.3.peg.881"/>
<evidence type="ECO:0000313" key="6">
    <source>
        <dbReference type="EMBL" id="KRG22454.1"/>
    </source>
</evidence>
<gene>
    <name evidence="6" type="ORF">HT99x_00877</name>
    <name evidence="7" type="ORF">HT99x_012955</name>
</gene>
<dbReference type="GO" id="GO:0016020">
    <property type="term" value="C:membrane"/>
    <property type="evidence" value="ECO:0007669"/>
    <property type="project" value="UniProtKB-SubCell"/>
</dbReference>
<dbReference type="PANTHER" id="PTHR34478">
    <property type="entry name" value="PROTEIN LEMA"/>
    <property type="match status" value="1"/>
</dbReference>
<dbReference type="Pfam" id="PF04011">
    <property type="entry name" value="LemA"/>
    <property type="match status" value="1"/>
</dbReference>
<organism evidence="6">
    <name type="scientific">Candidatus Berkiella aquae</name>
    <dbReference type="NCBI Taxonomy" id="295108"/>
    <lineage>
        <taxon>Bacteria</taxon>
        <taxon>Pseudomonadati</taxon>
        <taxon>Pseudomonadota</taxon>
        <taxon>Gammaproteobacteria</taxon>
        <taxon>Candidatus Berkiellales</taxon>
        <taxon>Candidatus Berkiellaceae</taxon>
        <taxon>Candidatus Berkiella</taxon>
    </lineage>
</organism>
<name>A0A0Q9YNS2_9GAMM</name>
<evidence type="ECO:0000256" key="5">
    <source>
        <dbReference type="ARBA" id="ARBA00023136"/>
    </source>
</evidence>
<dbReference type="PANTHER" id="PTHR34478:SF1">
    <property type="entry name" value="PROTEIN LEMA"/>
    <property type="match status" value="1"/>
</dbReference>
<keyword evidence="4" id="KW-1133">Transmembrane helix</keyword>
<keyword evidence="8" id="KW-1185">Reference proteome</keyword>
<sequence>MTTLLIILGVVVLFGLYAVGIYNRLIELKNRFVNAFAQIDVQLQRRYDLIPNLIETAKGYMQYEQKTLTMIIEARNQAKTAATSVAASPGNATAMEQLNAAETGLTAQMGKFFALAENYPDLKANQTMQQLMEELSSTENKISFARQAFNDAVMVYNTYRQQFPNNIVSGMFHYEPAKHFEITNQEAKEPVKVSFTQS</sequence>
<keyword evidence="3" id="KW-0812">Transmembrane</keyword>
<comment type="similarity">
    <text evidence="2">Belongs to the LemA family.</text>
</comment>
<protein>
    <submittedName>
        <fullName evidence="6">LemA family protein</fullName>
    </submittedName>
</protein>
<dbReference type="SUPFAM" id="SSF140478">
    <property type="entry name" value="LemA-like"/>
    <property type="match status" value="1"/>
</dbReference>
<dbReference type="AlphaFoldDB" id="A0A0Q9YNS2"/>